<dbReference type="EMBL" id="KB446540">
    <property type="protein sequence ID" value="EME43320.1"/>
    <property type="molecule type" value="Genomic_DNA"/>
</dbReference>
<reference evidence="3" key="1">
    <citation type="journal article" date="2012" name="PLoS Genet.">
        <title>The genomes of the fungal plant pathogens Cladosporium fulvum and Dothistroma septosporum reveal adaptation to different hosts and lifestyles but also signatures of common ancestry.</title>
        <authorList>
            <person name="de Wit P.J.G.M."/>
            <person name="van der Burgt A."/>
            <person name="Oekmen B."/>
            <person name="Stergiopoulos I."/>
            <person name="Abd-Elsalam K.A."/>
            <person name="Aerts A.L."/>
            <person name="Bahkali A.H."/>
            <person name="Beenen H.G."/>
            <person name="Chettri P."/>
            <person name="Cox M.P."/>
            <person name="Datema E."/>
            <person name="de Vries R.P."/>
            <person name="Dhillon B."/>
            <person name="Ganley A.R."/>
            <person name="Griffiths S.A."/>
            <person name="Guo Y."/>
            <person name="Hamelin R.C."/>
            <person name="Henrissat B."/>
            <person name="Kabir M.S."/>
            <person name="Jashni M.K."/>
            <person name="Kema G."/>
            <person name="Klaubauf S."/>
            <person name="Lapidus A."/>
            <person name="Levasseur A."/>
            <person name="Lindquist E."/>
            <person name="Mehrabi R."/>
            <person name="Ohm R.A."/>
            <person name="Owen T.J."/>
            <person name="Salamov A."/>
            <person name="Schwelm A."/>
            <person name="Schijlen E."/>
            <person name="Sun H."/>
            <person name="van den Burg H.A."/>
            <person name="van Ham R.C.H.J."/>
            <person name="Zhang S."/>
            <person name="Goodwin S.B."/>
            <person name="Grigoriev I.V."/>
            <person name="Collemare J."/>
            <person name="Bradshaw R.E."/>
        </authorList>
    </citation>
    <scope>NUCLEOTIDE SEQUENCE [LARGE SCALE GENOMIC DNA]</scope>
    <source>
        <strain evidence="3">NZE10 / CBS 128990</strain>
    </source>
</reference>
<sequence>MDIGSKACKISLARPRLSCSRCWDSVKCHTVCSGSSTREQTPPPRQSPDSRDQRQLCDYRQVEQAHCKEIPSNIKPSSPHEGLAWPQLHEERRFESLAVISRWT</sequence>
<gene>
    <name evidence="2" type="ORF">DOTSEDRAFT_72662</name>
</gene>
<organism evidence="2 3">
    <name type="scientific">Dothistroma septosporum (strain NZE10 / CBS 128990)</name>
    <name type="common">Red band needle blight fungus</name>
    <name type="synonym">Mycosphaerella pini</name>
    <dbReference type="NCBI Taxonomy" id="675120"/>
    <lineage>
        <taxon>Eukaryota</taxon>
        <taxon>Fungi</taxon>
        <taxon>Dikarya</taxon>
        <taxon>Ascomycota</taxon>
        <taxon>Pezizomycotina</taxon>
        <taxon>Dothideomycetes</taxon>
        <taxon>Dothideomycetidae</taxon>
        <taxon>Mycosphaerellales</taxon>
        <taxon>Mycosphaerellaceae</taxon>
        <taxon>Dothistroma</taxon>
    </lineage>
</organism>
<proteinExistence type="predicted"/>
<keyword evidence="3" id="KW-1185">Reference proteome</keyword>
<dbReference type="HOGENOM" id="CLU_2250076_0_0_1"/>
<accession>M2YMZ9</accession>
<dbReference type="Proteomes" id="UP000016933">
    <property type="component" value="Unassembled WGS sequence"/>
</dbReference>
<dbReference type="AlphaFoldDB" id="M2YMZ9"/>
<evidence type="ECO:0000313" key="3">
    <source>
        <dbReference type="Proteomes" id="UP000016933"/>
    </source>
</evidence>
<feature type="region of interest" description="Disordered" evidence="1">
    <location>
        <begin position="32"/>
        <end position="54"/>
    </location>
</feature>
<protein>
    <submittedName>
        <fullName evidence="2">Uncharacterized protein</fullName>
    </submittedName>
</protein>
<evidence type="ECO:0000313" key="2">
    <source>
        <dbReference type="EMBL" id="EME43320.1"/>
    </source>
</evidence>
<evidence type="ECO:0000256" key="1">
    <source>
        <dbReference type="SAM" id="MobiDB-lite"/>
    </source>
</evidence>
<reference evidence="2 3" key="2">
    <citation type="journal article" date="2012" name="PLoS Pathog.">
        <title>Diverse lifestyles and strategies of plant pathogenesis encoded in the genomes of eighteen Dothideomycetes fungi.</title>
        <authorList>
            <person name="Ohm R.A."/>
            <person name="Feau N."/>
            <person name="Henrissat B."/>
            <person name="Schoch C.L."/>
            <person name="Horwitz B.A."/>
            <person name="Barry K.W."/>
            <person name="Condon B.J."/>
            <person name="Copeland A.C."/>
            <person name="Dhillon B."/>
            <person name="Glaser F."/>
            <person name="Hesse C.N."/>
            <person name="Kosti I."/>
            <person name="LaButti K."/>
            <person name="Lindquist E.A."/>
            <person name="Lucas S."/>
            <person name="Salamov A.A."/>
            <person name="Bradshaw R.E."/>
            <person name="Ciuffetti L."/>
            <person name="Hamelin R.C."/>
            <person name="Kema G.H.J."/>
            <person name="Lawrence C."/>
            <person name="Scott J.A."/>
            <person name="Spatafora J.W."/>
            <person name="Turgeon B.G."/>
            <person name="de Wit P.J.G.M."/>
            <person name="Zhong S."/>
            <person name="Goodwin S.B."/>
            <person name="Grigoriev I.V."/>
        </authorList>
    </citation>
    <scope>NUCLEOTIDE SEQUENCE [LARGE SCALE GENOMIC DNA]</scope>
    <source>
        <strain evidence="3">NZE10 / CBS 128990</strain>
    </source>
</reference>
<name>M2YMZ9_DOTSN</name>